<proteinExistence type="predicted"/>
<sequence>MGKWETTLLPVPLENPITLREPPGETIVDIPGTIGIVCILMEEDSLPDSAARDGYDAFCSTFETKMNEVINTLGLTQKELTEENESQIQLSVRQAIEGAMAGNLNILESLWNWATGPDQNLGSATFKFDHDQLAQRREIAFTDRWKQGVSVFDPLDDNWKNKVVRGPGRFIESGGEWEIFGKINAKPVEQFIGPFGPITPFSQEEVVMHTFRHRAGVASEQGFVGAFPTFYFRREGIREYGGTVFIRPGFAEWRDIPLSELGNPALTDFGARFRATQVYAVQHGFIGGFPNFFHADRLILAPIHGSMEASARLDNPRYPTEQQPTLEGFYTETDVTRSARVGVPNAGMVLATVCGTVLVKHDQAVFRDVLLADLGNPDLSDIEARFRLSHNYAVQQGFIGGFPTFFHAGQGNSIVCGTILLRPQAAEFRDVLVWTGPS</sequence>
<evidence type="ECO:0000313" key="1">
    <source>
        <dbReference type="EMBL" id="GAA4435614.1"/>
    </source>
</evidence>
<reference evidence="2" key="1">
    <citation type="journal article" date="2019" name="Int. J. Syst. Evol. Microbiol.">
        <title>The Global Catalogue of Microorganisms (GCM) 10K type strain sequencing project: providing services to taxonomists for standard genome sequencing and annotation.</title>
        <authorList>
            <consortium name="The Broad Institute Genomics Platform"/>
            <consortium name="The Broad Institute Genome Sequencing Center for Infectious Disease"/>
            <person name="Wu L."/>
            <person name="Ma J."/>
        </authorList>
    </citation>
    <scope>NUCLEOTIDE SEQUENCE [LARGE SCALE GENOMIC DNA]</scope>
    <source>
        <strain evidence="2">JCM 17926</strain>
    </source>
</reference>
<dbReference type="Proteomes" id="UP001500552">
    <property type="component" value="Unassembled WGS sequence"/>
</dbReference>
<accession>A0ABP8LU66</accession>
<dbReference type="RefSeq" id="WP_345159911.1">
    <property type="nucleotide sequence ID" value="NZ_BAABHC010000016.1"/>
</dbReference>
<dbReference type="EMBL" id="BAABHC010000016">
    <property type="protein sequence ID" value="GAA4435614.1"/>
    <property type="molecule type" value="Genomic_DNA"/>
</dbReference>
<organism evidence="1 2">
    <name type="scientific">Pontibacter saemangeumensis</name>
    <dbReference type="NCBI Taxonomy" id="1084525"/>
    <lineage>
        <taxon>Bacteria</taxon>
        <taxon>Pseudomonadati</taxon>
        <taxon>Bacteroidota</taxon>
        <taxon>Cytophagia</taxon>
        <taxon>Cytophagales</taxon>
        <taxon>Hymenobacteraceae</taxon>
        <taxon>Pontibacter</taxon>
    </lineage>
</organism>
<gene>
    <name evidence="1" type="ORF">GCM10023188_27710</name>
</gene>
<protein>
    <submittedName>
        <fullName evidence="1">Uncharacterized protein</fullName>
    </submittedName>
</protein>
<comment type="caution">
    <text evidence="1">The sequence shown here is derived from an EMBL/GenBank/DDBJ whole genome shotgun (WGS) entry which is preliminary data.</text>
</comment>
<keyword evidence="2" id="KW-1185">Reference proteome</keyword>
<evidence type="ECO:0000313" key="2">
    <source>
        <dbReference type="Proteomes" id="UP001500552"/>
    </source>
</evidence>
<name>A0ABP8LU66_9BACT</name>